<feature type="domain" description="Barstar (barnase inhibitor)" evidence="2">
    <location>
        <begin position="56"/>
        <end position="133"/>
    </location>
</feature>
<accession>A0A511J7R3</accession>
<dbReference type="Gene3D" id="3.30.370.10">
    <property type="entry name" value="Barstar-like"/>
    <property type="match status" value="1"/>
</dbReference>
<comment type="similarity">
    <text evidence="1">Belongs to the barstar family.</text>
</comment>
<dbReference type="InterPro" id="IPR035905">
    <property type="entry name" value="Barstar-like_sf"/>
</dbReference>
<evidence type="ECO:0000313" key="4">
    <source>
        <dbReference type="Proteomes" id="UP000321720"/>
    </source>
</evidence>
<evidence type="ECO:0000256" key="1">
    <source>
        <dbReference type="ARBA" id="ARBA00006845"/>
    </source>
</evidence>
<organism evidence="3 4">
    <name type="scientific">Cellulomonas composti</name>
    <dbReference type="NCBI Taxonomy" id="266130"/>
    <lineage>
        <taxon>Bacteria</taxon>
        <taxon>Bacillati</taxon>
        <taxon>Actinomycetota</taxon>
        <taxon>Actinomycetes</taxon>
        <taxon>Micrococcales</taxon>
        <taxon>Cellulomonadaceae</taxon>
        <taxon>Cellulomonas</taxon>
    </lineage>
</organism>
<dbReference type="InterPro" id="IPR000468">
    <property type="entry name" value="Barstar"/>
</dbReference>
<dbReference type="SUPFAM" id="SSF52038">
    <property type="entry name" value="Barstar-related"/>
    <property type="match status" value="1"/>
</dbReference>
<comment type="caution">
    <text evidence="3">The sequence shown here is derived from an EMBL/GenBank/DDBJ whole genome shotgun (WGS) entry which is preliminary data.</text>
</comment>
<proteinExistence type="inferred from homology"/>
<evidence type="ECO:0000313" key="3">
    <source>
        <dbReference type="EMBL" id="GEL94042.1"/>
    </source>
</evidence>
<dbReference type="EMBL" id="BJWG01000002">
    <property type="protein sequence ID" value="GEL94042.1"/>
    <property type="molecule type" value="Genomic_DNA"/>
</dbReference>
<keyword evidence="4" id="KW-1185">Reference proteome</keyword>
<evidence type="ECO:0000259" key="2">
    <source>
        <dbReference type="Pfam" id="PF01337"/>
    </source>
</evidence>
<name>A0A511J7R3_9CELL</name>
<reference evidence="3 4" key="1">
    <citation type="submission" date="2019-07" db="EMBL/GenBank/DDBJ databases">
        <title>Whole genome shotgun sequence of Cellulomonas composti NBRC 100758.</title>
        <authorList>
            <person name="Hosoyama A."/>
            <person name="Uohara A."/>
            <person name="Ohji S."/>
            <person name="Ichikawa N."/>
        </authorList>
    </citation>
    <scope>NUCLEOTIDE SEQUENCE [LARGE SCALE GENOMIC DNA]</scope>
    <source>
        <strain evidence="3 4">NBRC 100758</strain>
    </source>
</reference>
<dbReference type="Pfam" id="PF01337">
    <property type="entry name" value="Barstar"/>
    <property type="match status" value="1"/>
</dbReference>
<dbReference type="Proteomes" id="UP000321720">
    <property type="component" value="Unassembled WGS sequence"/>
</dbReference>
<dbReference type="RefSeq" id="WP_146841651.1">
    <property type="nucleotide sequence ID" value="NZ_BJWG01000002.1"/>
</dbReference>
<dbReference type="OrthoDB" id="5184890at2"/>
<dbReference type="AlphaFoldDB" id="A0A511J7R3"/>
<gene>
    <name evidence="3" type="ORF">CCO02nite_07000</name>
</gene>
<sequence>MPTFDLDADVTHPADFNLVRGGGVALYLDPAVLREAEEGLETLAYDRTHIDAATWDELTLHDAVAAALDFPNYYGRNLDAMADCLGDVAHGDYGWNVERTGLAVTLANFGVFARRQPDLATALADLFTATSRYGLVFGHRLLWLLGVDDPRFQLGPVGGFSVPWNGREWLVSARE</sequence>
<protein>
    <recommendedName>
        <fullName evidence="2">Barstar (barnase inhibitor) domain-containing protein</fullName>
    </recommendedName>
</protein>